<dbReference type="Gene3D" id="2.60.120.1130">
    <property type="match status" value="1"/>
</dbReference>
<dbReference type="AlphaFoldDB" id="A0A7V8NXH9"/>
<dbReference type="EMBL" id="JACDQQ010002925">
    <property type="protein sequence ID" value="MBA0089306.1"/>
    <property type="molecule type" value="Genomic_DNA"/>
</dbReference>
<evidence type="ECO:0000313" key="3">
    <source>
        <dbReference type="Proteomes" id="UP000567293"/>
    </source>
</evidence>
<gene>
    <name evidence="2" type="ORF">HRJ53_30310</name>
</gene>
<organism evidence="2 3">
    <name type="scientific">Candidatus Acidiferrum panamense</name>
    <dbReference type="NCBI Taxonomy" id="2741543"/>
    <lineage>
        <taxon>Bacteria</taxon>
        <taxon>Pseudomonadati</taxon>
        <taxon>Acidobacteriota</taxon>
        <taxon>Terriglobia</taxon>
        <taxon>Candidatus Acidiferrales</taxon>
        <taxon>Candidatus Acidiferrum</taxon>
    </lineage>
</organism>
<evidence type="ECO:0000313" key="2">
    <source>
        <dbReference type="EMBL" id="MBA0089306.1"/>
    </source>
</evidence>
<dbReference type="Proteomes" id="UP000567293">
    <property type="component" value="Unassembled WGS sequence"/>
</dbReference>
<feature type="compositionally biased region" description="Polar residues" evidence="1">
    <location>
        <begin position="156"/>
        <end position="176"/>
    </location>
</feature>
<proteinExistence type="predicted"/>
<evidence type="ECO:0000256" key="1">
    <source>
        <dbReference type="SAM" id="MobiDB-lite"/>
    </source>
</evidence>
<sequence length="176" mass="18682">MTSVKASDPYATKEPFTVEYELNQTEFVDWSKRAVRIPALLPQLGLPDPPAASASGAASAAIELGTPLEVETRVVLHLPPGTKVSTPAGTSVNRDYASYSSEYSANGSTITASRHIKFVLREVPADRAADYNAFLRAVQSDEAQDFTLERPDGAGTKTNSAAPNNTAPSKTVSSKP</sequence>
<feature type="region of interest" description="Disordered" evidence="1">
    <location>
        <begin position="142"/>
        <end position="176"/>
    </location>
</feature>
<name>A0A7V8NXH9_9BACT</name>
<accession>A0A7V8NXH9</accession>
<keyword evidence="3" id="KW-1185">Reference proteome</keyword>
<comment type="caution">
    <text evidence="2">The sequence shown here is derived from an EMBL/GenBank/DDBJ whole genome shotgun (WGS) entry which is preliminary data.</text>
</comment>
<reference evidence="2" key="1">
    <citation type="submission" date="2020-06" db="EMBL/GenBank/DDBJ databases">
        <title>Legume-microbial interactions unlock mineral nutrients during tropical forest succession.</title>
        <authorList>
            <person name="Epihov D.Z."/>
        </authorList>
    </citation>
    <scope>NUCLEOTIDE SEQUENCE [LARGE SCALE GENOMIC DNA]</scope>
    <source>
        <strain evidence="2">Pan2503</strain>
    </source>
</reference>
<protein>
    <submittedName>
        <fullName evidence="2">Uncharacterized protein</fullName>
    </submittedName>
</protein>